<accession>H8KQ85</accession>
<gene>
    <name evidence="1" type="ordered locus">Solca_1291</name>
</gene>
<dbReference type="STRING" id="929556.Solca_1291"/>
<keyword evidence="2" id="KW-1185">Reference proteome</keyword>
<evidence type="ECO:0000313" key="2">
    <source>
        <dbReference type="Proteomes" id="UP000007590"/>
    </source>
</evidence>
<dbReference type="EMBL" id="CP003349">
    <property type="protein sequence ID" value="AFD06380.1"/>
    <property type="molecule type" value="Genomic_DNA"/>
</dbReference>
<dbReference type="Proteomes" id="UP000007590">
    <property type="component" value="Chromosome"/>
</dbReference>
<dbReference type="PROSITE" id="PS51257">
    <property type="entry name" value="PROKAR_LIPOPROTEIN"/>
    <property type="match status" value="1"/>
</dbReference>
<organism evidence="1 2">
    <name type="scientific">Solitalea canadensis (strain ATCC 29591 / DSM 3403 / JCM 21819 / LMG 8368 / NBRC 15130 / NCIMB 12057 / USAM 9D)</name>
    <name type="common">Flexibacter canadensis</name>
    <dbReference type="NCBI Taxonomy" id="929556"/>
    <lineage>
        <taxon>Bacteria</taxon>
        <taxon>Pseudomonadati</taxon>
        <taxon>Bacteroidota</taxon>
        <taxon>Sphingobacteriia</taxon>
        <taxon>Sphingobacteriales</taxon>
        <taxon>Sphingobacteriaceae</taxon>
        <taxon>Solitalea</taxon>
    </lineage>
</organism>
<dbReference type="AlphaFoldDB" id="H8KQ85"/>
<name>H8KQ85_SOLCM</name>
<proteinExistence type="predicted"/>
<evidence type="ECO:0000313" key="1">
    <source>
        <dbReference type="EMBL" id="AFD06380.1"/>
    </source>
</evidence>
<protein>
    <submittedName>
        <fullName evidence="1">Uncharacterized protein</fullName>
    </submittedName>
</protein>
<dbReference type="RefSeq" id="WP_014679607.1">
    <property type="nucleotide sequence ID" value="NC_017770.1"/>
</dbReference>
<sequence length="66" mass="7217">MQKLKKGLKLVGLSLLIIIACLGVGISGAAPVLPRNKENSVLEVTVELKENTEEESETMIINHFKQ</sequence>
<dbReference type="KEGG" id="scn:Solca_1291"/>
<dbReference type="HOGENOM" id="CLU_2828944_0_0_10"/>
<reference evidence="1" key="1">
    <citation type="submission" date="2012-02" db="EMBL/GenBank/DDBJ databases">
        <title>The complete genome of Solitalea canadensis DSM 3403.</title>
        <authorList>
            <consortium name="US DOE Joint Genome Institute (JGI-PGF)"/>
            <person name="Lucas S."/>
            <person name="Copeland A."/>
            <person name="Lapidus A."/>
            <person name="Glavina del Rio T."/>
            <person name="Dalin E."/>
            <person name="Tice H."/>
            <person name="Bruce D."/>
            <person name="Goodwin L."/>
            <person name="Pitluck S."/>
            <person name="Peters L."/>
            <person name="Ovchinnikova G."/>
            <person name="Lu M."/>
            <person name="Kyrpides N."/>
            <person name="Mavromatis K."/>
            <person name="Ivanova N."/>
            <person name="Brettin T."/>
            <person name="Detter J.C."/>
            <person name="Han C."/>
            <person name="Larimer F."/>
            <person name="Land M."/>
            <person name="Hauser L."/>
            <person name="Markowitz V."/>
            <person name="Cheng J.-F."/>
            <person name="Hugenholtz P."/>
            <person name="Woyke T."/>
            <person name="Wu D."/>
            <person name="Spring S."/>
            <person name="Schroeder M."/>
            <person name="Kopitz M."/>
            <person name="Brambilla E."/>
            <person name="Klenk H.-P."/>
            <person name="Eisen J.A."/>
        </authorList>
    </citation>
    <scope>NUCLEOTIDE SEQUENCE</scope>
    <source>
        <strain evidence="1">DSM 3403</strain>
    </source>
</reference>